<dbReference type="PROSITE" id="PS50808">
    <property type="entry name" value="ZF_BED"/>
    <property type="match status" value="1"/>
</dbReference>
<dbReference type="GO" id="GO:0008270">
    <property type="term" value="F:zinc ion binding"/>
    <property type="evidence" value="ECO:0007669"/>
    <property type="project" value="UniProtKB-KW"/>
</dbReference>
<dbReference type="EMBL" id="SZYD01000006">
    <property type="protein sequence ID" value="KAD5960193.1"/>
    <property type="molecule type" value="Genomic_DNA"/>
</dbReference>
<dbReference type="SMART" id="SM00614">
    <property type="entry name" value="ZnF_BED"/>
    <property type="match status" value="1"/>
</dbReference>
<dbReference type="Pfam" id="PF02892">
    <property type="entry name" value="zf-BED"/>
    <property type="match status" value="1"/>
</dbReference>
<accession>A0A5N6P611</accession>
<evidence type="ECO:0000259" key="6">
    <source>
        <dbReference type="PROSITE" id="PS50808"/>
    </source>
</evidence>
<keyword evidence="1" id="KW-0479">Metal-binding</keyword>
<dbReference type="InterPro" id="IPR003656">
    <property type="entry name" value="Znf_BED"/>
</dbReference>
<comment type="caution">
    <text evidence="7">The sequence shown here is derived from an EMBL/GenBank/DDBJ whole genome shotgun (WGS) entry which is preliminary data.</text>
</comment>
<dbReference type="SUPFAM" id="SSF57667">
    <property type="entry name" value="beta-beta-alpha zinc fingers"/>
    <property type="match status" value="1"/>
</dbReference>
<keyword evidence="8" id="KW-1185">Reference proteome</keyword>
<dbReference type="Proteomes" id="UP000326396">
    <property type="component" value="Linkage Group LG14"/>
</dbReference>
<sequence>MSDSQNNVGRTDKKDKKHMDSSSIKIDLEKTSSKSIDIEDDEVESVDLEEGDKKTGLKRQRKERSMVWQYFTKLHSKPIIGKVSCQCNKCKHVLSFVSSQGTGNFTRHIERCYGSVYKDVGQMLFNSYMKLSNEYTIVDQFLHSTYDEYVMLNVNDGLSTTSTTPSASNGNSKGVEATNDDSTCSNQVSLDELTEDIMLFNISCKSDASNSVNDSKV</sequence>
<dbReference type="InterPro" id="IPR036236">
    <property type="entry name" value="Znf_C2H2_sf"/>
</dbReference>
<dbReference type="AlphaFoldDB" id="A0A5N6P611"/>
<organism evidence="7 8">
    <name type="scientific">Mikania micrantha</name>
    <name type="common">bitter vine</name>
    <dbReference type="NCBI Taxonomy" id="192012"/>
    <lineage>
        <taxon>Eukaryota</taxon>
        <taxon>Viridiplantae</taxon>
        <taxon>Streptophyta</taxon>
        <taxon>Embryophyta</taxon>
        <taxon>Tracheophyta</taxon>
        <taxon>Spermatophyta</taxon>
        <taxon>Magnoliopsida</taxon>
        <taxon>eudicotyledons</taxon>
        <taxon>Gunneridae</taxon>
        <taxon>Pentapetalae</taxon>
        <taxon>asterids</taxon>
        <taxon>campanulids</taxon>
        <taxon>Asterales</taxon>
        <taxon>Asteraceae</taxon>
        <taxon>Asteroideae</taxon>
        <taxon>Heliantheae alliance</taxon>
        <taxon>Eupatorieae</taxon>
        <taxon>Mikania</taxon>
    </lineage>
</organism>
<feature type="compositionally biased region" description="Polar residues" evidence="5">
    <location>
        <begin position="160"/>
        <end position="172"/>
    </location>
</feature>
<keyword evidence="2 4" id="KW-0863">Zinc-finger</keyword>
<gene>
    <name evidence="7" type="ORF">E3N88_11665</name>
</gene>
<dbReference type="InterPro" id="IPR053031">
    <property type="entry name" value="Cuticle_assoc_protein"/>
</dbReference>
<proteinExistence type="predicted"/>
<evidence type="ECO:0000313" key="8">
    <source>
        <dbReference type="Proteomes" id="UP000326396"/>
    </source>
</evidence>
<evidence type="ECO:0000256" key="3">
    <source>
        <dbReference type="ARBA" id="ARBA00022833"/>
    </source>
</evidence>
<keyword evidence="3" id="KW-0862">Zinc</keyword>
<dbReference type="GO" id="GO:0005634">
    <property type="term" value="C:nucleus"/>
    <property type="evidence" value="ECO:0007669"/>
    <property type="project" value="TreeGrafter"/>
</dbReference>
<name>A0A5N6P611_9ASTR</name>
<dbReference type="PANTHER" id="PTHR34396">
    <property type="entry name" value="OS03G0264950 PROTEIN-RELATED"/>
    <property type="match status" value="1"/>
</dbReference>
<feature type="domain" description="BED-type" evidence="6">
    <location>
        <begin position="62"/>
        <end position="120"/>
    </location>
</feature>
<evidence type="ECO:0000256" key="1">
    <source>
        <dbReference type="ARBA" id="ARBA00022723"/>
    </source>
</evidence>
<feature type="region of interest" description="Disordered" evidence="5">
    <location>
        <begin position="1"/>
        <end position="28"/>
    </location>
</feature>
<dbReference type="GO" id="GO:1990837">
    <property type="term" value="F:sequence-specific double-stranded DNA binding"/>
    <property type="evidence" value="ECO:0007669"/>
    <property type="project" value="TreeGrafter"/>
</dbReference>
<protein>
    <recommendedName>
        <fullName evidence="6">BED-type domain-containing protein</fullName>
    </recommendedName>
</protein>
<evidence type="ECO:0000256" key="2">
    <source>
        <dbReference type="ARBA" id="ARBA00022771"/>
    </source>
</evidence>
<evidence type="ECO:0000256" key="4">
    <source>
        <dbReference type="PROSITE-ProRule" id="PRU00027"/>
    </source>
</evidence>
<dbReference type="PANTHER" id="PTHR34396:SF24">
    <property type="entry name" value="BED-TYPE DOMAIN-CONTAINING PROTEIN"/>
    <property type="match status" value="1"/>
</dbReference>
<reference evidence="7 8" key="1">
    <citation type="submission" date="2019-05" db="EMBL/GenBank/DDBJ databases">
        <title>Mikania micrantha, genome provides insights into the molecular mechanism of rapid growth.</title>
        <authorList>
            <person name="Liu B."/>
        </authorList>
    </citation>
    <scope>NUCLEOTIDE SEQUENCE [LARGE SCALE GENOMIC DNA]</scope>
    <source>
        <strain evidence="7">NLD-2019</strain>
        <tissue evidence="7">Leaf</tissue>
    </source>
</reference>
<dbReference type="GO" id="GO:0006357">
    <property type="term" value="P:regulation of transcription by RNA polymerase II"/>
    <property type="evidence" value="ECO:0007669"/>
    <property type="project" value="TreeGrafter"/>
</dbReference>
<feature type="region of interest" description="Disordered" evidence="5">
    <location>
        <begin position="160"/>
        <end position="183"/>
    </location>
</feature>
<feature type="compositionally biased region" description="Basic and acidic residues" evidence="5">
    <location>
        <begin position="10"/>
        <end position="28"/>
    </location>
</feature>
<evidence type="ECO:0000256" key="5">
    <source>
        <dbReference type="SAM" id="MobiDB-lite"/>
    </source>
</evidence>
<evidence type="ECO:0000313" key="7">
    <source>
        <dbReference type="EMBL" id="KAD5960193.1"/>
    </source>
</evidence>